<dbReference type="RefSeq" id="WP_055228297.1">
    <property type="nucleotide sequence ID" value="NZ_CYYV01000013.1"/>
</dbReference>
<protein>
    <recommendedName>
        <fullName evidence="5">Zinc-ribbon domain-containing protein</fullName>
    </recommendedName>
</protein>
<evidence type="ECO:0000256" key="1">
    <source>
        <dbReference type="SAM" id="MobiDB-lite"/>
    </source>
</evidence>
<dbReference type="EMBL" id="CYYV01000013">
    <property type="protein sequence ID" value="CUO70277.1"/>
    <property type="molecule type" value="Genomic_DNA"/>
</dbReference>
<reference evidence="3 4" key="1">
    <citation type="submission" date="2015-09" db="EMBL/GenBank/DDBJ databases">
        <authorList>
            <consortium name="Pathogen Informatics"/>
        </authorList>
    </citation>
    <scope>NUCLEOTIDE SEQUENCE [LARGE SCALE GENOMIC DNA]</scope>
    <source>
        <strain evidence="3 4">2789STDY5608849</strain>
    </source>
</reference>
<feature type="transmembrane region" description="Helical" evidence="2">
    <location>
        <begin position="111"/>
        <end position="128"/>
    </location>
</feature>
<evidence type="ECO:0000256" key="2">
    <source>
        <dbReference type="SAM" id="Phobius"/>
    </source>
</evidence>
<evidence type="ECO:0000313" key="4">
    <source>
        <dbReference type="Proteomes" id="UP000095706"/>
    </source>
</evidence>
<organism evidence="3 4">
    <name type="scientific">Fusicatenibacter saccharivorans</name>
    <dbReference type="NCBI Taxonomy" id="1150298"/>
    <lineage>
        <taxon>Bacteria</taxon>
        <taxon>Bacillati</taxon>
        <taxon>Bacillota</taxon>
        <taxon>Clostridia</taxon>
        <taxon>Lachnospirales</taxon>
        <taxon>Lachnospiraceae</taxon>
        <taxon>Fusicatenibacter</taxon>
    </lineage>
</organism>
<feature type="region of interest" description="Disordered" evidence="1">
    <location>
        <begin position="35"/>
        <end position="90"/>
    </location>
</feature>
<accession>A0A174HA58</accession>
<feature type="compositionally biased region" description="Basic and acidic residues" evidence="1">
    <location>
        <begin position="38"/>
        <end position="50"/>
    </location>
</feature>
<keyword evidence="2" id="KW-0812">Transmembrane</keyword>
<dbReference type="Proteomes" id="UP000095706">
    <property type="component" value="Unassembled WGS sequence"/>
</dbReference>
<gene>
    <name evidence="3" type="ORF">ERS852406_02607</name>
</gene>
<evidence type="ECO:0000313" key="3">
    <source>
        <dbReference type="EMBL" id="CUO70277.1"/>
    </source>
</evidence>
<evidence type="ECO:0008006" key="5">
    <source>
        <dbReference type="Google" id="ProtNLM"/>
    </source>
</evidence>
<name>A0A174HA58_9FIRM</name>
<sequence length="671" mass="76881">MKKCPVCGKEWSDATRFCGSCGAKLEDGNIVVPDIVPDDGKEEQRKKTEPVKPSVKKTIEPVRPKTRETAENKKIAEEKEEEKNTAERKRAEYNKSDAVLPVKRRKKGWKIATALGLTAIVTVGAVVFCVKSGENMEHPFVELYGDSYEILTKEKLGHTITITDNGLDWLGDAVMQLSPDRKYLYYMENYDISTGTSRLYRCEYQKLSKKEEKNEKYKTKVAANVRVFYPLEDGKLLYIDKDSELFCYDGEVSVKIADSLQGYYQLKDGTGLVYTKGNADEGFDVCGVSYNNPTEEVFLADGMTDVMLADDQEHILCRRYDGQSEDDQLVFLTSFEEETKELGTPVSDMYAWENGAVYYFASGENTECELEDFVIDSRGNTEQWQELQKEAESYHPVPTECQSLYEYKDGEIKQITANDINNAGLYRGNSVLYLDVKKMEPVDLAEVKDADYMIDLLDQRIYEQGMYVKPTSRKNSIHIIGEVAKKIEDIDEEGENFWIYANETDLFLESGSDFWHAAIKNDEVSDLEEMPEGYVKSVTPTEIYYTSNFYTEGDNAYYDVNVIENGKSRCLAKEVLEDYVKIYEDGTVMAYTDRNSDGEYELSIFDKKGNKTKIADGVTKAIREEDGDIVYDSRHDLMLYQKEESERIGIGIVDFWYADEMKTEQNFRLDW</sequence>
<keyword evidence="2" id="KW-0472">Membrane</keyword>
<feature type="compositionally biased region" description="Basic and acidic residues" evidence="1">
    <location>
        <begin position="57"/>
        <end position="90"/>
    </location>
</feature>
<dbReference type="AlphaFoldDB" id="A0A174HA58"/>
<keyword evidence="2" id="KW-1133">Transmembrane helix</keyword>
<proteinExistence type="predicted"/>